<evidence type="ECO:0000256" key="6">
    <source>
        <dbReference type="ARBA" id="ARBA00022827"/>
    </source>
</evidence>
<dbReference type="AlphaFoldDB" id="D4S1J7"/>
<dbReference type="Proteomes" id="UP000006238">
    <property type="component" value="Unassembled WGS sequence"/>
</dbReference>
<dbReference type="SUPFAM" id="SSF143631">
    <property type="entry name" value="ApbE-like"/>
    <property type="match status" value="1"/>
</dbReference>
<keyword evidence="4 10" id="KW-0808">Transferase</keyword>
<keyword evidence="5 10" id="KW-0479">Metal-binding</keyword>
<evidence type="ECO:0000256" key="10">
    <source>
        <dbReference type="PIRNR" id="PIRNR006268"/>
    </source>
</evidence>
<dbReference type="PROSITE" id="PS51257">
    <property type="entry name" value="PROKAR_LIPOPROTEIN"/>
    <property type="match status" value="1"/>
</dbReference>
<keyword evidence="12" id="KW-0472">Membrane</keyword>
<evidence type="ECO:0000256" key="3">
    <source>
        <dbReference type="ARBA" id="ARBA00022630"/>
    </source>
</evidence>
<keyword evidence="12" id="KW-0449">Lipoprotein</keyword>
<gene>
    <name evidence="13" type="ORF">BUTYVIB_01968</name>
</gene>
<dbReference type="GO" id="GO:0016740">
    <property type="term" value="F:transferase activity"/>
    <property type="evidence" value="ECO:0007669"/>
    <property type="project" value="UniProtKB-UniRule"/>
</dbReference>
<dbReference type="InterPro" id="IPR003374">
    <property type="entry name" value="ApbE-like_sf"/>
</dbReference>
<evidence type="ECO:0000256" key="7">
    <source>
        <dbReference type="ARBA" id="ARBA00022842"/>
    </source>
</evidence>
<evidence type="ECO:0000256" key="1">
    <source>
        <dbReference type="ARBA" id="ARBA00011955"/>
    </source>
</evidence>
<feature type="binding site" evidence="11">
    <location>
        <position position="284"/>
    </location>
    <ligand>
        <name>Mg(2+)</name>
        <dbReference type="ChEBI" id="CHEBI:18420"/>
    </ligand>
</feature>
<proteinExistence type="inferred from homology"/>
<dbReference type="STRING" id="45851.BHV86_08530"/>
<comment type="function">
    <text evidence="12">Flavin transferase that catalyzes the transfer of the FMN moiety of FAD and its covalent binding to the hydroxyl group of a threonine residue in a target flavoprotein.</text>
</comment>
<keyword evidence="12" id="KW-1003">Cell membrane</keyword>
<evidence type="ECO:0000313" key="13">
    <source>
        <dbReference type="EMBL" id="EFF67745.1"/>
    </source>
</evidence>
<evidence type="ECO:0000256" key="12">
    <source>
        <dbReference type="RuleBase" id="RU363002"/>
    </source>
</evidence>
<keyword evidence="3 10" id="KW-0285">Flavoprotein</keyword>
<keyword evidence="12" id="KW-0997">Cell inner membrane</keyword>
<accession>D4S1J7</accession>
<dbReference type="GO" id="GO:0046872">
    <property type="term" value="F:metal ion binding"/>
    <property type="evidence" value="ECO:0007669"/>
    <property type="project" value="UniProtKB-UniRule"/>
</dbReference>
<evidence type="ECO:0000256" key="4">
    <source>
        <dbReference type="ARBA" id="ARBA00022679"/>
    </source>
</evidence>
<feature type="binding site" evidence="11">
    <location>
        <position position="288"/>
    </location>
    <ligand>
        <name>Mg(2+)</name>
        <dbReference type="ChEBI" id="CHEBI:18420"/>
    </ligand>
</feature>
<evidence type="ECO:0000256" key="9">
    <source>
        <dbReference type="ARBA" id="ARBA00048540"/>
    </source>
</evidence>
<name>D4S1J7_9FIRM</name>
<dbReference type="GO" id="GO:0005886">
    <property type="term" value="C:plasma membrane"/>
    <property type="evidence" value="ECO:0007669"/>
    <property type="project" value="UniProtKB-SubCell"/>
</dbReference>
<dbReference type="PANTHER" id="PTHR30040">
    <property type="entry name" value="THIAMINE BIOSYNTHESIS LIPOPROTEIN APBE"/>
    <property type="match status" value="1"/>
</dbReference>
<comment type="caution">
    <text evidence="13">The sequence shown here is derived from an EMBL/GenBank/DDBJ whole genome shotgun (WGS) entry which is preliminary data.</text>
</comment>
<dbReference type="EC" id="2.7.1.180" evidence="1 10"/>
<organism evidence="13 14">
    <name type="scientific">Eshraghiella crossota DSM 2876</name>
    <dbReference type="NCBI Taxonomy" id="511680"/>
    <lineage>
        <taxon>Bacteria</taxon>
        <taxon>Bacillati</taxon>
        <taxon>Bacillota</taxon>
        <taxon>Clostridia</taxon>
        <taxon>Lachnospirales</taxon>
        <taxon>Lachnospiraceae</taxon>
        <taxon>Eshraghiella</taxon>
    </lineage>
</organism>
<keyword evidence="7 10" id="KW-0460">Magnesium</keyword>
<keyword evidence="6 10" id="KW-0274">FAD</keyword>
<dbReference type="EMBL" id="ABWN01000035">
    <property type="protein sequence ID" value="EFF67745.1"/>
    <property type="molecule type" value="Genomic_DNA"/>
</dbReference>
<evidence type="ECO:0000256" key="5">
    <source>
        <dbReference type="ARBA" id="ARBA00022723"/>
    </source>
</evidence>
<evidence type="ECO:0000256" key="11">
    <source>
        <dbReference type="PIRSR" id="PIRSR006268-2"/>
    </source>
</evidence>
<dbReference type="PANTHER" id="PTHR30040:SF2">
    <property type="entry name" value="FAD:PROTEIN FMN TRANSFERASE"/>
    <property type="match status" value="1"/>
</dbReference>
<dbReference type="Pfam" id="PF02424">
    <property type="entry name" value="ApbE"/>
    <property type="match status" value="1"/>
</dbReference>
<feature type="binding site" evidence="11">
    <location>
        <position position="169"/>
    </location>
    <ligand>
        <name>Mg(2+)</name>
        <dbReference type="ChEBI" id="CHEBI:18420"/>
    </ligand>
</feature>
<dbReference type="eggNOG" id="COG1477">
    <property type="taxonomic scope" value="Bacteria"/>
</dbReference>
<comment type="cofactor">
    <cofactor evidence="11">
        <name>Mg(2+)</name>
        <dbReference type="ChEBI" id="CHEBI:18420"/>
    </cofactor>
    <cofactor evidence="11">
        <name>Mn(2+)</name>
        <dbReference type="ChEBI" id="CHEBI:29035"/>
    </cofactor>
    <text evidence="11">Magnesium. Can also use manganese.</text>
</comment>
<keyword evidence="14" id="KW-1185">Reference proteome</keyword>
<dbReference type="GeneID" id="98917899"/>
<comment type="similarity">
    <text evidence="10 12">Belongs to the ApbE family.</text>
</comment>
<dbReference type="InterPro" id="IPR024932">
    <property type="entry name" value="ApbE"/>
</dbReference>
<evidence type="ECO:0000256" key="8">
    <source>
        <dbReference type="ARBA" id="ARBA00031306"/>
    </source>
</evidence>
<dbReference type="Gene3D" id="3.10.520.10">
    <property type="entry name" value="ApbE-like domains"/>
    <property type="match status" value="1"/>
</dbReference>
<dbReference type="RefSeq" id="WP_005603862.1">
    <property type="nucleotide sequence ID" value="NZ_GG663524.1"/>
</dbReference>
<protein>
    <recommendedName>
        <fullName evidence="2 10">FAD:protein FMN transferase</fullName>
        <ecNumber evidence="1 10">2.7.1.180</ecNumber>
    </recommendedName>
    <alternativeName>
        <fullName evidence="8 10">Flavin transferase</fullName>
    </alternativeName>
</protein>
<comment type="subcellular location">
    <subcellularLocation>
        <location evidence="12">Cell inner membrane</location>
        <topology evidence="12">Lipid-anchor</topology>
        <orientation evidence="12">Periplasmic side</orientation>
    </subcellularLocation>
</comment>
<evidence type="ECO:0000313" key="14">
    <source>
        <dbReference type="Proteomes" id="UP000006238"/>
    </source>
</evidence>
<reference evidence="13 14" key="1">
    <citation type="submission" date="2010-02" db="EMBL/GenBank/DDBJ databases">
        <authorList>
            <person name="Weinstock G."/>
            <person name="Sodergren E."/>
            <person name="Clifton S."/>
            <person name="Fulton L."/>
            <person name="Fulton B."/>
            <person name="Courtney L."/>
            <person name="Fronick C."/>
            <person name="Harrison M."/>
            <person name="Strong C."/>
            <person name="Farmer C."/>
            <person name="Delahaunty K."/>
            <person name="Markovic C."/>
            <person name="Hall O."/>
            <person name="Minx P."/>
            <person name="Tomlinson C."/>
            <person name="Mitreva M."/>
            <person name="Nelson J."/>
            <person name="Hou S."/>
            <person name="Wollam A."/>
            <person name="Pepin K.H."/>
            <person name="Johnson M."/>
            <person name="Bhonagiri V."/>
            <person name="Zhang X."/>
            <person name="Suruliraj S."/>
            <person name="Warren W."/>
            <person name="Chinwalla A."/>
            <person name="Mardis E.R."/>
            <person name="Wilson R.K."/>
        </authorList>
    </citation>
    <scope>NUCLEOTIDE SEQUENCE [LARGE SCALE GENOMIC DNA]</scope>
    <source>
        <strain evidence="13 14">DSM 2876</strain>
    </source>
</reference>
<comment type="catalytic activity">
    <reaction evidence="9 10 12">
        <text>L-threonyl-[protein] + FAD = FMN-L-threonyl-[protein] + AMP + H(+)</text>
        <dbReference type="Rhea" id="RHEA:36847"/>
        <dbReference type="Rhea" id="RHEA-COMP:11060"/>
        <dbReference type="Rhea" id="RHEA-COMP:11061"/>
        <dbReference type="ChEBI" id="CHEBI:15378"/>
        <dbReference type="ChEBI" id="CHEBI:30013"/>
        <dbReference type="ChEBI" id="CHEBI:57692"/>
        <dbReference type="ChEBI" id="CHEBI:74257"/>
        <dbReference type="ChEBI" id="CHEBI:456215"/>
        <dbReference type="EC" id="2.7.1.180"/>
    </reaction>
</comment>
<evidence type="ECO:0000256" key="2">
    <source>
        <dbReference type="ARBA" id="ARBA00016337"/>
    </source>
</evidence>
<sequence>MKKINRLILLFTTMAVGILLTACGGYKGKKERTLNLTAMDTYMSITCYGREADEALELAEYEIKRLDELWSVSNKDSEIYRINNGTDNLLSEDTIKILEKCRYIYGTTDGAFDVTIRPLVELWGFESGRLYVPGDDEIKDKLALCGFDKIKMDYETITMESGMGLDFGGIAKGYTSDRLMAIFNEFDIEYAVVSLGGNVQCYGRKPDGNDFKIAIADPNGKKDYAGSINVSEKAVITSGGYERYFVDDVTGKKYCHIIDPHTGYPVESDMDSITIVSVDGTLADGLSTACYVMGLDKTIEYWHNHKSEFDFIALSGNTAYVTSGIAEDFASDYDIRIIK</sequence>
<dbReference type="PIRSF" id="PIRSF006268">
    <property type="entry name" value="ApbE"/>
    <property type="match status" value="1"/>
</dbReference>
<dbReference type="HOGENOM" id="CLU_044403_1_3_9"/>